<protein>
    <recommendedName>
        <fullName evidence="1">non-specific serine/threonine protein kinase</fullName>
        <ecNumber evidence="1">2.7.11.1</ecNumber>
    </recommendedName>
</protein>
<comment type="catalytic activity">
    <reaction evidence="8">
        <text>L-seryl-[protein] + ATP = O-phospho-L-seryl-[protein] + ADP + H(+)</text>
        <dbReference type="Rhea" id="RHEA:17989"/>
        <dbReference type="Rhea" id="RHEA-COMP:9863"/>
        <dbReference type="Rhea" id="RHEA-COMP:11604"/>
        <dbReference type="ChEBI" id="CHEBI:15378"/>
        <dbReference type="ChEBI" id="CHEBI:29999"/>
        <dbReference type="ChEBI" id="CHEBI:30616"/>
        <dbReference type="ChEBI" id="CHEBI:83421"/>
        <dbReference type="ChEBI" id="CHEBI:456216"/>
        <dbReference type="EC" id="2.7.11.1"/>
    </reaction>
</comment>
<sequence length="374" mass="42861">MVQDQAIEEQTLPFYHQKHYYPVKLGQIFNNRYRIIAKLGYGAYSTVWLARDERTKEYTSLKVSVQIDNAETSPVLNEINMLRRLKKFADKDHPGLDFTRLANDVFKTDSPSGRHYCIASKPQGNSVRTLQETFPNGMLPKLLVKSLIHRLFFSVNWLHATCGVAHTDISPQNVLMEIEDDTSLKDVEDQESQDPSVPIIIADNGAVSTIVYKSRPTMLELSGHPILTDFGQTRLVEGCVNQDWWMSDLYRAPETLELLEGKNLFDPIDRVHNQYVLPLALAQYIGYLGPPPLEIIRQSPLFSTYFDAEGNWISEPSIPKTSLEDFVTTIPPGEEKDQFLRFIRKTLTWDQEARATANEIIPDEWLMRPVEDML</sequence>
<keyword evidence="2" id="KW-0723">Serine/threonine-protein kinase</keyword>
<dbReference type="Proteomes" id="UP001219355">
    <property type="component" value="Chromosome 3"/>
</dbReference>
<evidence type="ECO:0000256" key="2">
    <source>
        <dbReference type="ARBA" id="ARBA00022527"/>
    </source>
</evidence>
<evidence type="ECO:0000256" key="6">
    <source>
        <dbReference type="ARBA" id="ARBA00022840"/>
    </source>
</evidence>
<evidence type="ECO:0000313" key="10">
    <source>
        <dbReference type="EMBL" id="WEW59588.1"/>
    </source>
</evidence>
<evidence type="ECO:0000259" key="9">
    <source>
        <dbReference type="PROSITE" id="PS50011"/>
    </source>
</evidence>
<accession>A0AAF0DJY8</accession>
<evidence type="ECO:0000256" key="7">
    <source>
        <dbReference type="ARBA" id="ARBA00047899"/>
    </source>
</evidence>
<evidence type="ECO:0000256" key="3">
    <source>
        <dbReference type="ARBA" id="ARBA00022679"/>
    </source>
</evidence>
<keyword evidence="6" id="KW-0067">ATP-binding</keyword>
<name>A0AAF0DJY8_9EURO</name>
<gene>
    <name evidence="10" type="ORF">PRK78_005062</name>
</gene>
<dbReference type="Gene3D" id="3.30.200.20">
    <property type="entry name" value="Phosphorylase Kinase, domain 1"/>
    <property type="match status" value="1"/>
</dbReference>
<dbReference type="GO" id="GO:0050684">
    <property type="term" value="P:regulation of mRNA processing"/>
    <property type="evidence" value="ECO:0007669"/>
    <property type="project" value="TreeGrafter"/>
</dbReference>
<organism evidence="10 11">
    <name type="scientific">Emydomyces testavorans</name>
    <dbReference type="NCBI Taxonomy" id="2070801"/>
    <lineage>
        <taxon>Eukaryota</taxon>
        <taxon>Fungi</taxon>
        <taxon>Dikarya</taxon>
        <taxon>Ascomycota</taxon>
        <taxon>Pezizomycotina</taxon>
        <taxon>Eurotiomycetes</taxon>
        <taxon>Eurotiomycetidae</taxon>
        <taxon>Onygenales</taxon>
        <taxon>Nannizziopsiaceae</taxon>
        <taxon>Emydomyces</taxon>
    </lineage>
</organism>
<dbReference type="GO" id="GO:0004674">
    <property type="term" value="F:protein serine/threonine kinase activity"/>
    <property type="evidence" value="ECO:0007669"/>
    <property type="project" value="UniProtKB-KW"/>
</dbReference>
<dbReference type="InterPro" id="IPR000719">
    <property type="entry name" value="Prot_kinase_dom"/>
</dbReference>
<proteinExistence type="predicted"/>
<feature type="domain" description="Protein kinase" evidence="9">
    <location>
        <begin position="33"/>
        <end position="366"/>
    </location>
</feature>
<dbReference type="Gene3D" id="1.10.510.10">
    <property type="entry name" value="Transferase(Phosphotransferase) domain 1"/>
    <property type="match status" value="2"/>
</dbReference>
<reference evidence="10" key="1">
    <citation type="submission" date="2023-03" db="EMBL/GenBank/DDBJ databases">
        <title>Emydomyces testavorans Genome Sequence.</title>
        <authorList>
            <person name="Hoyer L."/>
        </authorList>
    </citation>
    <scope>NUCLEOTIDE SEQUENCE</scope>
    <source>
        <strain evidence="10">16-2883</strain>
    </source>
</reference>
<evidence type="ECO:0000256" key="4">
    <source>
        <dbReference type="ARBA" id="ARBA00022741"/>
    </source>
</evidence>
<dbReference type="InterPro" id="IPR011009">
    <property type="entry name" value="Kinase-like_dom_sf"/>
</dbReference>
<keyword evidence="4" id="KW-0547">Nucleotide-binding</keyword>
<dbReference type="AlphaFoldDB" id="A0AAF0DJY8"/>
<evidence type="ECO:0000313" key="11">
    <source>
        <dbReference type="Proteomes" id="UP001219355"/>
    </source>
</evidence>
<comment type="catalytic activity">
    <reaction evidence="7">
        <text>L-threonyl-[protein] + ATP = O-phospho-L-threonyl-[protein] + ADP + H(+)</text>
        <dbReference type="Rhea" id="RHEA:46608"/>
        <dbReference type="Rhea" id="RHEA-COMP:11060"/>
        <dbReference type="Rhea" id="RHEA-COMP:11605"/>
        <dbReference type="ChEBI" id="CHEBI:15378"/>
        <dbReference type="ChEBI" id="CHEBI:30013"/>
        <dbReference type="ChEBI" id="CHEBI:30616"/>
        <dbReference type="ChEBI" id="CHEBI:61977"/>
        <dbReference type="ChEBI" id="CHEBI:456216"/>
        <dbReference type="EC" id="2.7.11.1"/>
    </reaction>
</comment>
<dbReference type="EMBL" id="CP120629">
    <property type="protein sequence ID" value="WEW59588.1"/>
    <property type="molecule type" value="Genomic_DNA"/>
</dbReference>
<dbReference type="Pfam" id="PF00069">
    <property type="entry name" value="Pkinase"/>
    <property type="match status" value="1"/>
</dbReference>
<dbReference type="PROSITE" id="PS50011">
    <property type="entry name" value="PROTEIN_KINASE_DOM"/>
    <property type="match status" value="1"/>
</dbReference>
<keyword evidence="11" id="KW-1185">Reference proteome</keyword>
<evidence type="ECO:0000256" key="5">
    <source>
        <dbReference type="ARBA" id="ARBA00022777"/>
    </source>
</evidence>
<dbReference type="GO" id="GO:0005524">
    <property type="term" value="F:ATP binding"/>
    <property type="evidence" value="ECO:0007669"/>
    <property type="project" value="UniProtKB-KW"/>
</dbReference>
<dbReference type="EC" id="2.7.11.1" evidence="1"/>
<dbReference type="SUPFAM" id="SSF56112">
    <property type="entry name" value="Protein kinase-like (PK-like)"/>
    <property type="match status" value="1"/>
</dbReference>
<dbReference type="GO" id="GO:0000245">
    <property type="term" value="P:spliceosomal complex assembly"/>
    <property type="evidence" value="ECO:0007669"/>
    <property type="project" value="TreeGrafter"/>
</dbReference>
<keyword evidence="5" id="KW-0418">Kinase</keyword>
<dbReference type="SMART" id="SM00220">
    <property type="entry name" value="S_TKc"/>
    <property type="match status" value="1"/>
</dbReference>
<dbReference type="PANTHER" id="PTHR47634:SF9">
    <property type="entry name" value="PROTEIN KINASE DOMAIN-CONTAINING PROTEIN-RELATED"/>
    <property type="match status" value="1"/>
</dbReference>
<dbReference type="PANTHER" id="PTHR47634">
    <property type="entry name" value="PROTEIN KINASE DOMAIN-CONTAINING PROTEIN-RELATED"/>
    <property type="match status" value="1"/>
</dbReference>
<evidence type="ECO:0000256" key="1">
    <source>
        <dbReference type="ARBA" id="ARBA00012513"/>
    </source>
</evidence>
<keyword evidence="3" id="KW-0808">Transferase</keyword>
<dbReference type="InterPro" id="IPR051334">
    <property type="entry name" value="SRPK"/>
</dbReference>
<evidence type="ECO:0000256" key="8">
    <source>
        <dbReference type="ARBA" id="ARBA00048679"/>
    </source>
</evidence>